<feature type="transmembrane region" description="Helical" evidence="7">
    <location>
        <begin position="100"/>
        <end position="121"/>
    </location>
</feature>
<name>A0A1T5AWG8_9SPHI</name>
<dbReference type="InterPro" id="IPR023090">
    <property type="entry name" value="UPF0702_alpha/beta_dom_sf"/>
</dbReference>
<feature type="transmembrane region" description="Helical" evidence="7">
    <location>
        <begin position="42"/>
        <end position="63"/>
    </location>
</feature>
<evidence type="ECO:0000256" key="6">
    <source>
        <dbReference type="ARBA" id="ARBA00023136"/>
    </source>
</evidence>
<dbReference type="Pfam" id="PF04239">
    <property type="entry name" value="DUF421"/>
    <property type="match status" value="1"/>
</dbReference>
<proteinExistence type="inferred from homology"/>
<sequence length="255" mass="28646">MFSRSLVCANGGGVSVMKYHLFSVYVIYMIDLEDIIGRDSEVIFLGEIAIRTIVMFVLILTILRLSGRRGVRQLTVFEVAIIISLGSAAGDPMFQGDIPIVHAVIVFVCVILVYKLVTWLASRSEKVTRLLEGKVLPVVEEGMFDIKHEHDNDFSKMEFFSELRNLNVEHLGQVREGLLEIDGTLSVLFYADEEVRYGLPLFPSRYKKVDPATSYGPFACMYCGVVVQELNGASPQCQRCGKESWTIAINTKRYS</sequence>
<evidence type="ECO:0000256" key="7">
    <source>
        <dbReference type="SAM" id="Phobius"/>
    </source>
</evidence>
<feature type="domain" description="YetF C-terminal" evidence="8">
    <location>
        <begin position="123"/>
        <end position="196"/>
    </location>
</feature>
<gene>
    <name evidence="9" type="ORF">SAMN05660841_00241</name>
</gene>
<reference evidence="10" key="1">
    <citation type="submission" date="2017-02" db="EMBL/GenBank/DDBJ databases">
        <authorList>
            <person name="Varghese N."/>
            <person name="Submissions S."/>
        </authorList>
    </citation>
    <scope>NUCLEOTIDE SEQUENCE [LARGE SCALE GENOMIC DNA]</scope>
    <source>
        <strain evidence="10">DSM 24091</strain>
    </source>
</reference>
<keyword evidence="10" id="KW-1185">Reference proteome</keyword>
<evidence type="ECO:0000256" key="1">
    <source>
        <dbReference type="ARBA" id="ARBA00004651"/>
    </source>
</evidence>
<protein>
    <submittedName>
        <fullName evidence="9">Uncharacterized membrane protein YcaP, DUF421 family</fullName>
    </submittedName>
</protein>
<keyword evidence="3" id="KW-1003">Cell membrane</keyword>
<evidence type="ECO:0000313" key="10">
    <source>
        <dbReference type="Proteomes" id="UP000190150"/>
    </source>
</evidence>
<dbReference type="RefSeq" id="WP_245800885.1">
    <property type="nucleotide sequence ID" value="NZ_FUZF01000001.1"/>
</dbReference>
<evidence type="ECO:0000259" key="8">
    <source>
        <dbReference type="Pfam" id="PF04239"/>
    </source>
</evidence>
<dbReference type="EMBL" id="FUZF01000001">
    <property type="protein sequence ID" value="SKB39322.1"/>
    <property type="molecule type" value="Genomic_DNA"/>
</dbReference>
<dbReference type="AlphaFoldDB" id="A0A1T5AWG8"/>
<comment type="subcellular location">
    <subcellularLocation>
        <location evidence="1">Cell membrane</location>
        <topology evidence="1">Multi-pass membrane protein</topology>
    </subcellularLocation>
</comment>
<comment type="similarity">
    <text evidence="2">Belongs to the UPF0702 family.</text>
</comment>
<evidence type="ECO:0000256" key="5">
    <source>
        <dbReference type="ARBA" id="ARBA00022989"/>
    </source>
</evidence>
<keyword evidence="4 7" id="KW-0812">Transmembrane</keyword>
<organism evidence="9 10">
    <name type="scientific">Sphingobacterium nematocida</name>
    <dbReference type="NCBI Taxonomy" id="1513896"/>
    <lineage>
        <taxon>Bacteria</taxon>
        <taxon>Pseudomonadati</taxon>
        <taxon>Bacteroidota</taxon>
        <taxon>Sphingobacteriia</taxon>
        <taxon>Sphingobacteriales</taxon>
        <taxon>Sphingobacteriaceae</taxon>
        <taxon>Sphingobacterium</taxon>
    </lineage>
</organism>
<dbReference type="PANTHER" id="PTHR34582">
    <property type="entry name" value="UPF0702 TRANSMEMBRANE PROTEIN YCAP"/>
    <property type="match status" value="1"/>
</dbReference>
<dbReference type="Proteomes" id="UP000190150">
    <property type="component" value="Unassembled WGS sequence"/>
</dbReference>
<feature type="transmembrane region" description="Helical" evidence="7">
    <location>
        <begin position="75"/>
        <end position="94"/>
    </location>
</feature>
<dbReference type="InterPro" id="IPR007353">
    <property type="entry name" value="DUF421"/>
</dbReference>
<dbReference type="STRING" id="1513896.SAMN05660841_00241"/>
<keyword evidence="5 7" id="KW-1133">Transmembrane helix</keyword>
<evidence type="ECO:0000256" key="3">
    <source>
        <dbReference type="ARBA" id="ARBA00022475"/>
    </source>
</evidence>
<keyword evidence="6 7" id="KW-0472">Membrane</keyword>
<dbReference type="PANTHER" id="PTHR34582:SF6">
    <property type="entry name" value="UPF0702 TRANSMEMBRANE PROTEIN YCAP"/>
    <property type="match status" value="1"/>
</dbReference>
<dbReference type="Gene3D" id="3.30.240.20">
    <property type="entry name" value="bsu07140 like domains"/>
    <property type="match status" value="1"/>
</dbReference>
<evidence type="ECO:0000313" key="9">
    <source>
        <dbReference type="EMBL" id="SKB39322.1"/>
    </source>
</evidence>
<evidence type="ECO:0000256" key="4">
    <source>
        <dbReference type="ARBA" id="ARBA00022692"/>
    </source>
</evidence>
<feature type="transmembrane region" description="Helical" evidence="7">
    <location>
        <begin position="7"/>
        <end position="30"/>
    </location>
</feature>
<dbReference type="GO" id="GO:0005886">
    <property type="term" value="C:plasma membrane"/>
    <property type="evidence" value="ECO:0007669"/>
    <property type="project" value="UniProtKB-SubCell"/>
</dbReference>
<accession>A0A1T5AWG8</accession>
<evidence type="ECO:0000256" key="2">
    <source>
        <dbReference type="ARBA" id="ARBA00006448"/>
    </source>
</evidence>